<proteinExistence type="predicted"/>
<evidence type="ECO:0000313" key="3">
    <source>
        <dbReference type="Proteomes" id="UP000249061"/>
    </source>
</evidence>
<dbReference type="NCBIfam" id="TIGR02996">
    <property type="entry name" value="rpt_mate_G_obs"/>
    <property type="match status" value="1"/>
</dbReference>
<accession>A0A2W5VG60</accession>
<dbReference type="EMBL" id="QFQP01000006">
    <property type="protein sequence ID" value="PZR15084.1"/>
    <property type="molecule type" value="Genomic_DNA"/>
</dbReference>
<evidence type="ECO:0000256" key="1">
    <source>
        <dbReference type="SAM" id="MobiDB-lite"/>
    </source>
</evidence>
<name>A0A2W5VG60_9BACT</name>
<feature type="region of interest" description="Disordered" evidence="1">
    <location>
        <begin position="1"/>
        <end position="22"/>
    </location>
</feature>
<comment type="caution">
    <text evidence="2">The sequence shown here is derived from an EMBL/GenBank/DDBJ whole genome shotgun (WGS) entry which is preliminary data.</text>
</comment>
<sequence length="444" mass="49039">MFEVERARSNGRSAAQKRASSNDDALLEAVYESPDDDAPRLAFADALAERGDIRGEFISLQIRRARGPVSKAQFARERELTRDPKQRTALAMPLARGGKVKFERGFPVALEVDAKTVKFVVGAPALRTLKKISYLQSLSNRLAREVVQHEHARDVFEVGSLKREQFDGLEGALPWRGVSLGFVPSAHDLARLPKLDRLSFVASPGDAALRGDLSKLTHLTAKNRWPKDSLPLAMNVRCLKMFVDTDWPAALSGELRALRSLRELEVTYLPAAKAVEGLALERLRGRFVHDVNLGALIDALPKLKHLAVTTDFSSFDMVKKLTAVGAKLSQLETLEFADLHFEKPFTPQATLTLQMPLTMHEYFARLAKVLAALPDGIAPGAVLNTASSTIRRWPSSRRRRQNSFACCRRRTRGCRSSSTGTEVAPTALLEAISRAEQNQGVTDP</sequence>
<dbReference type="Proteomes" id="UP000249061">
    <property type="component" value="Unassembled WGS sequence"/>
</dbReference>
<feature type="compositionally biased region" description="Polar residues" evidence="1">
    <location>
        <begin position="10"/>
        <end position="22"/>
    </location>
</feature>
<dbReference type="AlphaFoldDB" id="A0A2W5VG60"/>
<organism evidence="2 3">
    <name type="scientific">Archangium gephyra</name>
    <dbReference type="NCBI Taxonomy" id="48"/>
    <lineage>
        <taxon>Bacteria</taxon>
        <taxon>Pseudomonadati</taxon>
        <taxon>Myxococcota</taxon>
        <taxon>Myxococcia</taxon>
        <taxon>Myxococcales</taxon>
        <taxon>Cystobacterineae</taxon>
        <taxon>Archangiaceae</taxon>
        <taxon>Archangium</taxon>
    </lineage>
</organism>
<protein>
    <submittedName>
        <fullName evidence="2">Uncharacterized protein</fullName>
    </submittedName>
</protein>
<dbReference type="InterPro" id="IPR014338">
    <property type="entry name" value="CHP02996_rpt-companion-dom"/>
</dbReference>
<gene>
    <name evidence="2" type="ORF">DI536_09805</name>
</gene>
<reference evidence="2 3" key="1">
    <citation type="submission" date="2017-08" db="EMBL/GenBank/DDBJ databases">
        <title>Infants hospitalized years apart are colonized by the same room-sourced microbial strains.</title>
        <authorList>
            <person name="Brooks B."/>
            <person name="Olm M.R."/>
            <person name="Firek B.A."/>
            <person name="Baker R."/>
            <person name="Thomas B.C."/>
            <person name="Morowitz M.J."/>
            <person name="Banfield J.F."/>
        </authorList>
    </citation>
    <scope>NUCLEOTIDE SEQUENCE [LARGE SCALE GENOMIC DNA]</scope>
    <source>
        <strain evidence="2">S2_003_000_R2_14</strain>
    </source>
</reference>
<evidence type="ECO:0000313" key="2">
    <source>
        <dbReference type="EMBL" id="PZR15084.1"/>
    </source>
</evidence>